<organism evidence="1 2">
    <name type="scientific">Stephanodiscus triporus</name>
    <dbReference type="NCBI Taxonomy" id="2934178"/>
    <lineage>
        <taxon>Eukaryota</taxon>
        <taxon>Sar</taxon>
        <taxon>Stramenopiles</taxon>
        <taxon>Ochrophyta</taxon>
        <taxon>Bacillariophyta</taxon>
        <taxon>Coscinodiscophyceae</taxon>
        <taxon>Thalassiosirophycidae</taxon>
        <taxon>Stephanodiscales</taxon>
        <taxon>Stephanodiscaceae</taxon>
        <taxon>Stephanodiscus</taxon>
    </lineage>
</organism>
<dbReference type="AlphaFoldDB" id="A0ABD3MPX6"/>
<name>A0ABD3MPX6_9STRA</name>
<protein>
    <recommendedName>
        <fullName evidence="3">Prolyl 4-hydroxylase alpha subunit Fe(2+) 2OG dioxygenase domain-containing protein</fullName>
    </recommendedName>
</protein>
<evidence type="ECO:0000313" key="1">
    <source>
        <dbReference type="EMBL" id="KAL3762555.1"/>
    </source>
</evidence>
<gene>
    <name evidence="1" type="ORF">ACHAW5_007800</name>
</gene>
<comment type="caution">
    <text evidence="1">The sequence shown here is derived from an EMBL/GenBank/DDBJ whole genome shotgun (WGS) entry which is preliminary data.</text>
</comment>
<evidence type="ECO:0000313" key="2">
    <source>
        <dbReference type="Proteomes" id="UP001530315"/>
    </source>
</evidence>
<evidence type="ECO:0008006" key="3">
    <source>
        <dbReference type="Google" id="ProtNLM"/>
    </source>
</evidence>
<sequence>MCGSGATGHWIDIVGIVGHRISHFWHQDTGTCPDSGNVWTVLLGFPREDEYDGPGVFNHVPIVYPDLIVDDKYVVRPRFARGSKIFAFRDVDVLHSALDVAYRTSIMRFM</sequence>
<keyword evidence="2" id="KW-1185">Reference proteome</keyword>
<dbReference type="Proteomes" id="UP001530315">
    <property type="component" value="Unassembled WGS sequence"/>
</dbReference>
<proteinExistence type="predicted"/>
<accession>A0ABD3MPX6</accession>
<dbReference type="EMBL" id="JALLAZ020001825">
    <property type="protein sequence ID" value="KAL3762555.1"/>
    <property type="molecule type" value="Genomic_DNA"/>
</dbReference>
<reference evidence="1 2" key="1">
    <citation type="submission" date="2024-10" db="EMBL/GenBank/DDBJ databases">
        <title>Updated reference genomes for cyclostephanoid diatoms.</title>
        <authorList>
            <person name="Roberts W.R."/>
            <person name="Alverson A.J."/>
        </authorList>
    </citation>
    <scope>NUCLEOTIDE SEQUENCE [LARGE SCALE GENOMIC DNA]</scope>
    <source>
        <strain evidence="1 2">AJA276-08</strain>
    </source>
</reference>